<dbReference type="InterPro" id="IPR044492">
    <property type="entry name" value="P_typ_ATPase_HD_dom"/>
</dbReference>
<evidence type="ECO:0000256" key="7">
    <source>
        <dbReference type="ARBA" id="ARBA00023136"/>
    </source>
</evidence>
<evidence type="ECO:0000256" key="2">
    <source>
        <dbReference type="ARBA" id="ARBA00022692"/>
    </source>
</evidence>
<dbReference type="GO" id="GO:0016020">
    <property type="term" value="C:membrane"/>
    <property type="evidence" value="ECO:0007669"/>
    <property type="project" value="UniProtKB-SubCell"/>
</dbReference>
<keyword evidence="6" id="KW-1133">Transmembrane helix</keyword>
<comment type="subcellular location">
    <subcellularLocation>
        <location evidence="1">Membrane</location>
        <topology evidence="1">Multi-pass membrane protein</topology>
    </subcellularLocation>
</comment>
<accession>A0A4Y6Q0T3</accession>
<evidence type="ECO:0000256" key="5">
    <source>
        <dbReference type="ARBA" id="ARBA00022967"/>
    </source>
</evidence>
<dbReference type="EMBL" id="CP041186">
    <property type="protein sequence ID" value="QDG54133.1"/>
    <property type="molecule type" value="Genomic_DNA"/>
</dbReference>
<sequence length="1504" mass="159852">MGLLDGLTSNSAETTNGRWFKSVANLFGHRYRRVRKANGRRLHIELRDVGPERFAHYASMLEDSFGKLEGVEWVRINGHLARAVVSYRSALVSVDEIEALVDGIEVHLGLDDEPFSGRRPEHPADIEPIARKLVDMSADALAVTLSTALMMTGYESSEMGTDLAALANVIDNTPRFREALAGTFGEEAVDVGFGTINSFVQGLGSGPIGPLIDLIYQGVKLRGEQARQEVWGRREPELCYKQWDRRRTPVDPGARPHEVPEGIIEAYANDAFFASVGGFVVGLADTHNLESSTPPLFGGLPKAARYGRDGFIAEVVRIMAEKDIIPLVPSTLPVMDRVDTVVIDGDLLFTGELLVGRVEVVDGVDAEEARRRAHELFEVDSPTQTHRDGRWGLGPVGAFEKSLSNKQRQRARKLASPKAPVLVLVHDEKLQALVQTRPATDPGAEQLLNSARRANLHIVIACDDRDAGESLGPDRVVPYNGGLTDIVRDQQRGGAAVALVASGPSTAMAAADLGIGIDRGADGPPWAADILCDDDLDSAGFVLEACAEAKAVAEQSVGLAGLGAAIATFLSLKGLSDTKPGNVMLGVNAVSVAALANGVRRAVLLERKPRPPRRDPTPWHSLELDEVFERVDSSTEGLTNDNARKRSHAPPSAPSKSELIASAVGKELANPFTPVLAAAAGISAVVGSLGDAAMVSAAMALNGVIGGYERYKAEKAVAALEEREAEDVRVLRDGREVILDVDDIVQGDIVVLHAGDVVPADCRLVTAEDLEVDESSLTGESLPVPKSVRPSYAAAVADRTSMLYEGTSIAVGRARAVVVAVGTETEARRGVLAGRGRTPETGVEQRLQALTDVTMPVAGLSGLFLIASGLARGQEVERLVDAGVGMSIAAVPEGLPLLSTVAQLAASRRLSEHGVLVRNPRAVEGLGRVDAVCADKTGTLTEGRIELDTVCDAERCLQVDGEPESWQTQVLAAALRASPAEPDEHELPHPTDRAVVNGAIESGVEPAAGYEQWQRMDEMPFEPGRGFHAVLGRTEDGLLISIKGAPEVVIPRCSKRATDNGHKRLNKQMRQKLIDRAEELAGRGLRVLAVAERAASEERDLDEDRIAKFVFRGFVGLSDPVRPTSKGAVRELRQAGVDVLMITGDHPRTAQRIAQELDLINGGRILTGPELEEMSDAELDEALLHCTVIARATPAHKVRIVEALQRDGKTVAMTGDGANDASAIRLADVGIALGEDATTAAREAADIIVVDERIETIVRAVAEGRAMWGSVRDAVSILTGGNFGEIGFTVLASLLAEPPLNARQLLLINLLTDIAPSLSIVMRRPTEHDLHAFLSSGPEQELGKALSTKIWNRAATTAGGASLAYFMTRMMLGGRRKASTVSLLSAVGTQLGQTLAVGKPTRQTTVASLGSAAVLLGIVETPGVSQLFGCCPVGPIGLATALGSSTLATGVSAAVPPVVRISKELGETLRKKLRELGNYPSHPLFERGVGTAEIEEDEKAMAAE</sequence>
<dbReference type="Gene3D" id="3.40.1110.10">
    <property type="entry name" value="Calcium-transporting ATPase, cytoplasmic domain N"/>
    <property type="match status" value="2"/>
</dbReference>
<dbReference type="SFLD" id="SFLDF00027">
    <property type="entry name" value="p-type_atpase"/>
    <property type="match status" value="1"/>
</dbReference>
<proteinExistence type="predicted"/>
<dbReference type="InterPro" id="IPR036412">
    <property type="entry name" value="HAD-like_sf"/>
</dbReference>
<keyword evidence="11" id="KW-1185">Reference proteome</keyword>
<evidence type="ECO:0000313" key="10">
    <source>
        <dbReference type="EMBL" id="QDG54133.1"/>
    </source>
</evidence>
<dbReference type="InterPro" id="IPR023298">
    <property type="entry name" value="ATPase_P-typ_TM_dom_sf"/>
</dbReference>
<dbReference type="InterPro" id="IPR023214">
    <property type="entry name" value="HAD_sf"/>
</dbReference>
<dbReference type="InterPro" id="IPR004014">
    <property type="entry name" value="ATPase_P-typ_cation-transptr_N"/>
</dbReference>
<evidence type="ECO:0000256" key="1">
    <source>
        <dbReference type="ARBA" id="ARBA00004141"/>
    </source>
</evidence>
<dbReference type="SMART" id="SM00831">
    <property type="entry name" value="Cation_ATPase_N"/>
    <property type="match status" value="1"/>
</dbReference>
<dbReference type="SFLD" id="SFLDS00003">
    <property type="entry name" value="Haloacid_Dehalogenase"/>
    <property type="match status" value="1"/>
</dbReference>
<dbReference type="InterPro" id="IPR059000">
    <property type="entry name" value="ATPase_P-type_domA"/>
</dbReference>
<dbReference type="Pfam" id="PF13246">
    <property type="entry name" value="Cation_ATPase"/>
    <property type="match status" value="1"/>
</dbReference>
<dbReference type="GO" id="GO:0016887">
    <property type="term" value="F:ATP hydrolysis activity"/>
    <property type="evidence" value="ECO:0007669"/>
    <property type="project" value="InterPro"/>
</dbReference>
<dbReference type="InterPro" id="IPR023299">
    <property type="entry name" value="ATPase_P-typ_cyto_dom_N"/>
</dbReference>
<organism evidence="10 11">
    <name type="scientific">Persicimonas caeni</name>
    <dbReference type="NCBI Taxonomy" id="2292766"/>
    <lineage>
        <taxon>Bacteria</taxon>
        <taxon>Deltaproteobacteria</taxon>
        <taxon>Bradymonadales</taxon>
        <taxon>Bradymonadaceae</taxon>
        <taxon>Persicimonas</taxon>
    </lineage>
</organism>
<keyword evidence="2" id="KW-0812">Transmembrane</keyword>
<dbReference type="PROSITE" id="PS00154">
    <property type="entry name" value="ATPASE_E1_E2"/>
    <property type="match status" value="1"/>
</dbReference>
<protein>
    <submittedName>
        <fullName evidence="10">HAD-IC family P-type ATPase</fullName>
    </submittedName>
</protein>
<dbReference type="Proteomes" id="UP000315995">
    <property type="component" value="Chromosome"/>
</dbReference>
<dbReference type="OrthoDB" id="9763278at2"/>
<keyword evidence="7" id="KW-0472">Membrane</keyword>
<keyword evidence="5" id="KW-1278">Translocase</keyword>
<dbReference type="NCBIfam" id="TIGR01494">
    <property type="entry name" value="ATPase_P-type"/>
    <property type="match status" value="2"/>
</dbReference>
<dbReference type="Pfam" id="PF00122">
    <property type="entry name" value="E1-E2_ATPase"/>
    <property type="match status" value="1"/>
</dbReference>
<dbReference type="InterPro" id="IPR001757">
    <property type="entry name" value="P_typ_ATPase"/>
</dbReference>
<feature type="domain" description="Cation-transporting P-type ATPase N-terminal" evidence="9">
    <location>
        <begin position="618"/>
        <end position="688"/>
    </location>
</feature>
<feature type="region of interest" description="Disordered" evidence="8">
    <location>
        <begin position="633"/>
        <end position="657"/>
    </location>
</feature>
<dbReference type="RefSeq" id="WP_141200578.1">
    <property type="nucleotide sequence ID" value="NZ_CP041186.1"/>
</dbReference>
<accession>A0A5B8YC69</accession>
<keyword evidence="4" id="KW-0067">ATP-binding</keyword>
<evidence type="ECO:0000256" key="6">
    <source>
        <dbReference type="ARBA" id="ARBA00022989"/>
    </source>
</evidence>
<dbReference type="SUPFAM" id="SSF56784">
    <property type="entry name" value="HAD-like"/>
    <property type="match status" value="1"/>
</dbReference>
<dbReference type="InterPro" id="IPR006068">
    <property type="entry name" value="ATPase_P-typ_cation-transptr_C"/>
</dbReference>
<name>A0A4Y6Q0T3_PERCE</name>
<dbReference type="PRINTS" id="PR00119">
    <property type="entry name" value="CATATPASE"/>
</dbReference>
<dbReference type="Gene3D" id="3.40.50.1000">
    <property type="entry name" value="HAD superfamily/HAD-like"/>
    <property type="match status" value="2"/>
</dbReference>
<dbReference type="Gene3D" id="1.20.1110.10">
    <property type="entry name" value="Calcium-transporting ATPase, transmembrane domain"/>
    <property type="match status" value="2"/>
</dbReference>
<dbReference type="InterPro" id="IPR008250">
    <property type="entry name" value="ATPase_P-typ_transduc_dom_A_sf"/>
</dbReference>
<keyword evidence="3" id="KW-0547">Nucleotide-binding</keyword>
<evidence type="ECO:0000259" key="9">
    <source>
        <dbReference type="SMART" id="SM00831"/>
    </source>
</evidence>
<dbReference type="SUPFAM" id="SSF81660">
    <property type="entry name" value="Metal cation-transporting ATPase, ATP-binding domain N"/>
    <property type="match status" value="1"/>
</dbReference>
<dbReference type="SUPFAM" id="SSF81653">
    <property type="entry name" value="Calcium ATPase, transduction domain A"/>
    <property type="match status" value="1"/>
</dbReference>
<reference evidence="10 11" key="1">
    <citation type="submission" date="2019-06" db="EMBL/GenBank/DDBJ databases">
        <title>Persicimonas caeni gen. nov., sp. nov., a predatory bacterium isolated from solar saltern.</title>
        <authorList>
            <person name="Wang S."/>
        </authorList>
    </citation>
    <scope>NUCLEOTIDE SEQUENCE [LARGE SCALE GENOMIC DNA]</scope>
    <source>
        <strain evidence="10 11">YN101</strain>
    </source>
</reference>
<evidence type="ECO:0000256" key="3">
    <source>
        <dbReference type="ARBA" id="ARBA00022741"/>
    </source>
</evidence>
<dbReference type="PANTHER" id="PTHR42861">
    <property type="entry name" value="CALCIUM-TRANSPORTING ATPASE"/>
    <property type="match status" value="1"/>
</dbReference>
<gene>
    <name evidence="10" type="ORF">FIV42_26335</name>
</gene>
<dbReference type="SUPFAM" id="SSF81665">
    <property type="entry name" value="Calcium ATPase, transmembrane domain M"/>
    <property type="match status" value="1"/>
</dbReference>
<dbReference type="Gene3D" id="2.70.150.10">
    <property type="entry name" value="Calcium-transporting ATPase, cytoplasmic transduction domain A"/>
    <property type="match status" value="1"/>
</dbReference>
<dbReference type="InterPro" id="IPR018303">
    <property type="entry name" value="ATPase_P-typ_P_site"/>
</dbReference>
<evidence type="ECO:0000313" key="11">
    <source>
        <dbReference type="Proteomes" id="UP000315995"/>
    </source>
</evidence>
<dbReference type="Pfam" id="PF00689">
    <property type="entry name" value="Cation_ATPase_C"/>
    <property type="match status" value="1"/>
</dbReference>
<evidence type="ECO:0000256" key="8">
    <source>
        <dbReference type="SAM" id="MobiDB-lite"/>
    </source>
</evidence>
<dbReference type="GO" id="GO:0005524">
    <property type="term" value="F:ATP binding"/>
    <property type="evidence" value="ECO:0007669"/>
    <property type="project" value="UniProtKB-KW"/>
</dbReference>
<dbReference type="PRINTS" id="PR00120">
    <property type="entry name" value="HATPASE"/>
</dbReference>
<evidence type="ECO:0000256" key="4">
    <source>
        <dbReference type="ARBA" id="ARBA00022840"/>
    </source>
</evidence>
<dbReference type="SFLD" id="SFLDG00002">
    <property type="entry name" value="C1.7:_P-type_atpase_like"/>
    <property type="match status" value="1"/>
</dbReference>